<proteinExistence type="predicted"/>
<organism evidence="1 2">
    <name type="scientific">Escherichia coli</name>
    <dbReference type="NCBI Taxonomy" id="562"/>
    <lineage>
        <taxon>Bacteria</taxon>
        <taxon>Pseudomonadati</taxon>
        <taxon>Pseudomonadota</taxon>
        <taxon>Gammaproteobacteria</taxon>
        <taxon>Enterobacterales</taxon>
        <taxon>Enterobacteriaceae</taxon>
        <taxon>Escherichia</taxon>
    </lineage>
</organism>
<gene>
    <name evidence="1" type="ORF">NCTC8009_00725</name>
</gene>
<evidence type="ECO:0000313" key="2">
    <source>
        <dbReference type="Proteomes" id="UP000250991"/>
    </source>
</evidence>
<evidence type="ECO:0000313" key="1">
    <source>
        <dbReference type="EMBL" id="SPW74312.1"/>
    </source>
</evidence>
<accession>A0A2X1NES7</accession>
<dbReference type="Proteomes" id="UP000250991">
    <property type="component" value="Unassembled WGS sequence"/>
</dbReference>
<name>A0A2X1NES7_ECOLX</name>
<reference evidence="1 2" key="1">
    <citation type="submission" date="2018-06" db="EMBL/GenBank/DDBJ databases">
        <authorList>
            <consortium name="Pathogen Informatics"/>
            <person name="Doyle S."/>
        </authorList>
    </citation>
    <scope>NUCLEOTIDE SEQUENCE [LARGE SCALE GENOMIC DNA]</scope>
    <source>
        <strain evidence="1 2">NCTC8009</strain>
    </source>
</reference>
<sequence length="600" mass="67055">MLYEIDARLQTNESGVIIAEGSTAAWMARLEEWLRTPEGSVYGLPSWGSPMEEFKHEPFGSETSHIVEVAIEGRMMKKLRQDLPGLDVQGIRCTSISEDSLLISFYAKGGSMDIVMQKSSGGGRVTITELLDKFNAKLNENTWWSRFVNSQFVQMHAIFGSQLIYIARTFASRGLTEGLISTATRRSSILAVAEDRSYVGRFVSASYGTTSITNKTDRDITLPAGAELLANDQTPLAIINSVVIPAGGTVSGVETKQHEAVSITFDIEKETLFLTLLLSRELTKEVSSLDVYVITDGVEEKWTYNPLFRMSRDKSKHYSLAYKPTEQLGVKFGDGSMGMMPPAGCQVRIDVMASLGDYTLAEGQKLEPAGNIAQYVESLEFKTDSIITGGSGMETTEETRNRAQYYVAYDEQVVWGGDYRQFIQNVVHGTSWLNVWGEALQEKITGFDVRNINKIFFCGHKPGVSQAQLKSEILKALENVPNELNKRFEYVDTNEQPFTIKFTGIARKNVLIDDAQNAIKAALEDNFGRDSSSFSLLLQSDDDSQQCYAQVKVKDIWRVIESLDMFLSYDITIQNMKDAVYFNDFIYLDVKSSTFSISYP</sequence>
<dbReference type="AlphaFoldDB" id="A0A2X1NES7"/>
<protein>
    <submittedName>
        <fullName evidence="1">Putative baseplate structural protein</fullName>
    </submittedName>
</protein>
<dbReference type="EMBL" id="UARW01000007">
    <property type="protein sequence ID" value="SPW74312.1"/>
    <property type="molecule type" value="Genomic_DNA"/>
</dbReference>